<keyword evidence="5 7" id="KW-0472">Membrane</keyword>
<dbReference type="InterPro" id="IPR010619">
    <property type="entry name" value="ThrE-like_N"/>
</dbReference>
<comment type="caution">
    <text evidence="10">The sequence shown here is derived from an EMBL/GenBank/DDBJ whole genome shotgun (WGS) entry which is preliminary data.</text>
</comment>
<evidence type="ECO:0000313" key="10">
    <source>
        <dbReference type="EMBL" id="GEC76659.1"/>
    </source>
</evidence>
<keyword evidence="3 7" id="KW-0812">Transmembrane</keyword>
<dbReference type="GO" id="GO:0022857">
    <property type="term" value="F:transmembrane transporter activity"/>
    <property type="evidence" value="ECO:0007669"/>
    <property type="project" value="InterPro"/>
</dbReference>
<keyword evidence="4 7" id="KW-1133">Transmembrane helix</keyword>
<evidence type="ECO:0000313" key="11">
    <source>
        <dbReference type="Proteomes" id="UP000317410"/>
    </source>
</evidence>
<evidence type="ECO:0000256" key="1">
    <source>
        <dbReference type="ARBA" id="ARBA00004651"/>
    </source>
</evidence>
<dbReference type="InterPro" id="IPR024528">
    <property type="entry name" value="ThrE_2"/>
</dbReference>
<dbReference type="Pfam" id="PF12821">
    <property type="entry name" value="ThrE_2"/>
    <property type="match status" value="1"/>
</dbReference>
<feature type="transmembrane region" description="Helical" evidence="7">
    <location>
        <begin position="313"/>
        <end position="330"/>
    </location>
</feature>
<evidence type="ECO:0000256" key="6">
    <source>
        <dbReference type="ARBA" id="ARBA00034125"/>
    </source>
</evidence>
<proteinExistence type="inferred from homology"/>
<feature type="transmembrane region" description="Helical" evidence="7">
    <location>
        <begin position="177"/>
        <end position="196"/>
    </location>
</feature>
<dbReference type="Proteomes" id="UP000317410">
    <property type="component" value="Unassembled WGS sequence"/>
</dbReference>
<evidence type="ECO:0000259" key="8">
    <source>
        <dbReference type="Pfam" id="PF06738"/>
    </source>
</evidence>
<reference evidence="10 11" key="1">
    <citation type="submission" date="2019-06" db="EMBL/GenBank/DDBJ databases">
        <title>Whole genome shotgun sequence of Microbacterium liquefaciens NBRC 15037.</title>
        <authorList>
            <person name="Hosoyama A."/>
            <person name="Uohara A."/>
            <person name="Ohji S."/>
            <person name="Ichikawa N."/>
        </authorList>
    </citation>
    <scope>NUCLEOTIDE SEQUENCE [LARGE SCALE GENOMIC DNA]</scope>
    <source>
        <strain evidence="10 11">NBRC 15037</strain>
    </source>
</reference>
<organism evidence="10 11">
    <name type="scientific">Microbacterium maritypicum</name>
    <name type="common">Microbacterium liquefaciens</name>
    <dbReference type="NCBI Taxonomy" id="33918"/>
    <lineage>
        <taxon>Bacteria</taxon>
        <taxon>Bacillati</taxon>
        <taxon>Actinomycetota</taxon>
        <taxon>Actinomycetes</taxon>
        <taxon>Micrococcales</taxon>
        <taxon>Microbacteriaceae</taxon>
        <taxon>Microbacterium</taxon>
    </lineage>
</organism>
<feature type="transmembrane region" description="Helical" evidence="7">
    <location>
        <begin position="337"/>
        <end position="357"/>
    </location>
</feature>
<evidence type="ECO:0000256" key="4">
    <source>
        <dbReference type="ARBA" id="ARBA00022989"/>
    </source>
</evidence>
<feature type="transmembrane region" description="Helical" evidence="7">
    <location>
        <begin position="152"/>
        <end position="171"/>
    </location>
</feature>
<feature type="transmembrane region" description="Helical" evidence="7">
    <location>
        <begin position="208"/>
        <end position="229"/>
    </location>
</feature>
<evidence type="ECO:0000256" key="3">
    <source>
        <dbReference type="ARBA" id="ARBA00022692"/>
    </source>
</evidence>
<feature type="transmembrane region" description="Helical" evidence="7">
    <location>
        <begin position="388"/>
        <end position="410"/>
    </location>
</feature>
<dbReference type="GO" id="GO:0005886">
    <property type="term" value="C:plasma membrane"/>
    <property type="evidence" value="ECO:0007669"/>
    <property type="project" value="UniProtKB-SubCell"/>
</dbReference>
<dbReference type="PANTHER" id="PTHR34390:SF2">
    <property type="entry name" value="SUCCINATE TRANSPORTER SUBUNIT YJJP-RELATED"/>
    <property type="match status" value="1"/>
</dbReference>
<accession>A0A4Y4BAR4</accession>
<dbReference type="InterPro" id="IPR050539">
    <property type="entry name" value="ThrE_Dicarb/AminoAcid_Exp"/>
</dbReference>
<gene>
    <name evidence="10" type="ORF">MLI01_28040</name>
</gene>
<evidence type="ECO:0000256" key="7">
    <source>
        <dbReference type="SAM" id="Phobius"/>
    </source>
</evidence>
<name>A0A4Y4BAR4_MICMQ</name>
<dbReference type="PANTHER" id="PTHR34390">
    <property type="entry name" value="UPF0442 PROTEIN YJJB-RELATED"/>
    <property type="match status" value="1"/>
</dbReference>
<feature type="domain" description="Threonine/Serine exporter ThrE" evidence="9">
    <location>
        <begin position="316"/>
        <end position="445"/>
    </location>
</feature>
<feature type="domain" description="Threonine/serine exporter-like N-terminal" evidence="8">
    <location>
        <begin position="46"/>
        <end position="293"/>
    </location>
</feature>
<sequence>MDDMSARSRRPLLSSVRRLLHTDPSAVAHTEAMPVIDERTVPRVLDLATRIGESMFAVGASAHEVTLAITRVCDAYGMRGVQVDVTYNSITVSFNLSGEVWPETLVRVVRVTAPDHAKLQRVQALVADIDGGLDLESARTTFRAIRRMPFRYQQPVVIVARALLAGGVSIMLGASPIIVGLTFVAALCAALTQAGLARLRVPLFFSQIAGGFVTTVVAVVVSALGTAGIEPFVGIRPSIIVASGIVLMLAGLTVVGAAQDAIDGFALTAGGRILDLTMQTLGVVIGILVGLEFGGVLGFTMGLPDDPAPFGPLVNQFAGAIIIAVAVAVFNGAGLRIILVSALLSAVTLAGYSASVALNLHPAAASAIGALLASFLGMLIARNLHVPSVAVTTAAIVPLVPGVAVFQGLLEMVHAAGTSTGMLLAGGSLIDAAVIGIGLASGASLGLYLGTPVRATLASVAKTRARVRR</sequence>
<feature type="transmembrane region" description="Helical" evidence="7">
    <location>
        <begin position="422"/>
        <end position="449"/>
    </location>
</feature>
<dbReference type="GO" id="GO:0015744">
    <property type="term" value="P:succinate transport"/>
    <property type="evidence" value="ECO:0007669"/>
    <property type="project" value="TreeGrafter"/>
</dbReference>
<feature type="transmembrane region" description="Helical" evidence="7">
    <location>
        <begin position="363"/>
        <end position="381"/>
    </location>
</feature>
<dbReference type="Pfam" id="PF06738">
    <property type="entry name" value="ThrE"/>
    <property type="match status" value="1"/>
</dbReference>
<comment type="subcellular location">
    <subcellularLocation>
        <location evidence="1">Cell membrane</location>
        <topology evidence="1">Multi-pass membrane protein</topology>
    </subcellularLocation>
</comment>
<evidence type="ECO:0008006" key="12">
    <source>
        <dbReference type="Google" id="ProtNLM"/>
    </source>
</evidence>
<comment type="similarity">
    <text evidence="6">Belongs to the ThrE exporter (TC 2.A.79) family.</text>
</comment>
<keyword evidence="2" id="KW-1003">Cell membrane</keyword>
<dbReference type="EMBL" id="BJNQ01000023">
    <property type="protein sequence ID" value="GEC76659.1"/>
    <property type="molecule type" value="Genomic_DNA"/>
</dbReference>
<dbReference type="AlphaFoldDB" id="A0A4Y4BAR4"/>
<evidence type="ECO:0000256" key="2">
    <source>
        <dbReference type="ARBA" id="ARBA00022475"/>
    </source>
</evidence>
<evidence type="ECO:0000256" key="5">
    <source>
        <dbReference type="ARBA" id="ARBA00023136"/>
    </source>
</evidence>
<feature type="transmembrane region" description="Helical" evidence="7">
    <location>
        <begin position="279"/>
        <end position="301"/>
    </location>
</feature>
<evidence type="ECO:0000259" key="9">
    <source>
        <dbReference type="Pfam" id="PF12821"/>
    </source>
</evidence>
<protein>
    <recommendedName>
        <fullName evidence="12">Threonine/serine exporter-like N-terminal domain-containing protein</fullName>
    </recommendedName>
</protein>
<feature type="transmembrane region" description="Helical" evidence="7">
    <location>
        <begin position="235"/>
        <end position="258"/>
    </location>
</feature>